<accession>N1J580</accession>
<sequence length="581" mass="65340">MSLQVIELDDFYINNAAYSMELMVTSKAFFKFSPDSSFTSLDCLREAFASGRIWVTRESPCRLDIQIFIDNYKLGSNSGLPIIDSLGVSLCNAEIWRKLSLETTLSIPKEDRFVMNHPIISIFISPKPMNTNDHEGFFISPPPEKTLVASFERLEMELWLKTKTYHIDEPKLVNAQICTNDSIILEEASNALCEFLQTRNPQFTTSELDSYSLCKLTPCENASSSGCKQPIYGATACSKEFSIIPNILTPKSNSFRHIGVNKNRQFPGDILKASLKQCSNLSKSSLYPSKSEKDRLIKITGLKKSQVNGLLYRLRRKLRADISFDDEMLLGSGSVAPDLGFPSNKFQYMSNQGTLPSVSNASWSPLVELPSCHNDNSGFFCHQGLQRDFLEMCNAASIFNNSRHLPTISQALVSLLQRSYSSNLQSKLHHIIQASSERAAEKLPGEEVGGTNTDVTAILQAELWAMLQRKLSDSSANKKLLFTDGRKTNDEDAPLDLSDFSELAMSEVSEESYEDLIGAEVEDYFEDPFDDWTDTQLLYDDKNNTDDEIGNMLLDEFPRVLQDDYEAILLDKPKEEESMLL</sequence>
<comment type="caution">
    <text evidence="1">The sequence shown here is derived from an EMBL/GenBank/DDBJ whole genome shotgun (WGS) entry which is preliminary data.</text>
</comment>
<dbReference type="OrthoDB" id="4187154at2759"/>
<dbReference type="InParanoid" id="N1J580"/>
<gene>
    <name evidence="1" type="ORF">BGHDH14_bgh01633</name>
</gene>
<dbReference type="STRING" id="546991.N1J580"/>
<reference evidence="1 2" key="1">
    <citation type="journal article" date="2010" name="Science">
        <title>Genome expansion and gene loss in powdery mildew fungi reveal tradeoffs in extreme parasitism.</title>
        <authorList>
            <person name="Spanu P.D."/>
            <person name="Abbott J.C."/>
            <person name="Amselem J."/>
            <person name="Burgis T.A."/>
            <person name="Soanes D.M."/>
            <person name="Stueber K."/>
            <person name="Ver Loren van Themaat E."/>
            <person name="Brown J.K.M."/>
            <person name="Butcher S.A."/>
            <person name="Gurr S.J."/>
            <person name="Lebrun M.-H."/>
            <person name="Ridout C.J."/>
            <person name="Schulze-Lefert P."/>
            <person name="Talbot N.J."/>
            <person name="Ahmadinejad N."/>
            <person name="Ametz C."/>
            <person name="Barton G.R."/>
            <person name="Benjdia M."/>
            <person name="Bidzinski P."/>
            <person name="Bindschedler L.V."/>
            <person name="Both M."/>
            <person name="Brewer M.T."/>
            <person name="Cadle-Davidson L."/>
            <person name="Cadle-Davidson M.M."/>
            <person name="Collemare J."/>
            <person name="Cramer R."/>
            <person name="Frenkel O."/>
            <person name="Godfrey D."/>
            <person name="Harriman J."/>
            <person name="Hoede C."/>
            <person name="King B.C."/>
            <person name="Klages S."/>
            <person name="Kleemann J."/>
            <person name="Knoll D."/>
            <person name="Koti P.S."/>
            <person name="Kreplak J."/>
            <person name="Lopez-Ruiz F.J."/>
            <person name="Lu X."/>
            <person name="Maekawa T."/>
            <person name="Mahanil S."/>
            <person name="Micali C."/>
            <person name="Milgroom M.G."/>
            <person name="Montana G."/>
            <person name="Noir S."/>
            <person name="O'Connell R.J."/>
            <person name="Oberhaensli S."/>
            <person name="Parlange F."/>
            <person name="Pedersen C."/>
            <person name="Quesneville H."/>
            <person name="Reinhardt R."/>
            <person name="Rott M."/>
            <person name="Sacristan S."/>
            <person name="Schmidt S.M."/>
            <person name="Schoen M."/>
            <person name="Skamnioti P."/>
            <person name="Sommer H."/>
            <person name="Stephens A."/>
            <person name="Takahara H."/>
            <person name="Thordal-Christensen H."/>
            <person name="Vigouroux M."/>
            <person name="Wessling R."/>
            <person name="Wicker T."/>
            <person name="Panstruga R."/>
        </authorList>
    </citation>
    <scope>NUCLEOTIDE SEQUENCE [LARGE SCALE GENOMIC DNA]</scope>
    <source>
        <strain evidence="1">DH14</strain>
    </source>
</reference>
<dbReference type="eggNOG" id="ENOG502RJ46">
    <property type="taxonomic scope" value="Eukaryota"/>
</dbReference>
<proteinExistence type="predicted"/>
<organism evidence="1 2">
    <name type="scientific">Blumeria graminis f. sp. hordei (strain DH14)</name>
    <name type="common">Barley powdery mildew</name>
    <name type="synonym">Oidium monilioides f. sp. hordei</name>
    <dbReference type="NCBI Taxonomy" id="546991"/>
    <lineage>
        <taxon>Eukaryota</taxon>
        <taxon>Fungi</taxon>
        <taxon>Dikarya</taxon>
        <taxon>Ascomycota</taxon>
        <taxon>Pezizomycotina</taxon>
        <taxon>Leotiomycetes</taxon>
        <taxon>Erysiphales</taxon>
        <taxon>Erysiphaceae</taxon>
        <taxon>Blumeria</taxon>
        <taxon>Blumeria hordei</taxon>
    </lineage>
</organism>
<dbReference type="HOGENOM" id="CLU_432206_0_0_1"/>
<evidence type="ECO:0000313" key="2">
    <source>
        <dbReference type="Proteomes" id="UP000015441"/>
    </source>
</evidence>
<keyword evidence="2" id="KW-1185">Reference proteome</keyword>
<dbReference type="AlphaFoldDB" id="N1J580"/>
<dbReference type="EMBL" id="CAUH01000353">
    <property type="protein sequence ID" value="CCU74466.1"/>
    <property type="molecule type" value="Genomic_DNA"/>
</dbReference>
<dbReference type="Proteomes" id="UP000015441">
    <property type="component" value="Unassembled WGS sequence"/>
</dbReference>
<protein>
    <submittedName>
        <fullName evidence="1">Putative Bgh-specific protein</fullName>
    </submittedName>
</protein>
<name>N1J580_BLUG1</name>
<evidence type="ECO:0000313" key="1">
    <source>
        <dbReference type="EMBL" id="CCU74466.1"/>
    </source>
</evidence>